<evidence type="ECO:0000256" key="1">
    <source>
        <dbReference type="SAM" id="Phobius"/>
    </source>
</evidence>
<dbReference type="EMBL" id="JAENRR010000080">
    <property type="protein sequence ID" value="MBK3519621.1"/>
    <property type="molecule type" value="Genomic_DNA"/>
</dbReference>
<proteinExistence type="predicted"/>
<keyword evidence="1" id="KW-1133">Transmembrane helix</keyword>
<evidence type="ECO:0000313" key="3">
    <source>
        <dbReference type="Proteomes" id="UP000605676"/>
    </source>
</evidence>
<keyword evidence="1" id="KW-0812">Transmembrane</keyword>
<organism evidence="2 3">
    <name type="scientific">Carboxylicivirga marina</name>
    <dbReference type="NCBI Taxonomy" id="2800988"/>
    <lineage>
        <taxon>Bacteria</taxon>
        <taxon>Pseudomonadati</taxon>
        <taxon>Bacteroidota</taxon>
        <taxon>Bacteroidia</taxon>
        <taxon>Marinilabiliales</taxon>
        <taxon>Marinilabiliaceae</taxon>
        <taxon>Carboxylicivirga</taxon>
    </lineage>
</organism>
<feature type="transmembrane region" description="Helical" evidence="1">
    <location>
        <begin position="80"/>
        <end position="98"/>
    </location>
</feature>
<gene>
    <name evidence="2" type="ORF">JIV24_19920</name>
</gene>
<feature type="transmembrane region" description="Helical" evidence="1">
    <location>
        <begin position="46"/>
        <end position="68"/>
    </location>
</feature>
<keyword evidence="1" id="KW-0472">Membrane</keyword>
<reference evidence="2 3" key="1">
    <citation type="submission" date="2021-01" db="EMBL/GenBank/DDBJ databases">
        <title>Carboxyliciviraga sp.nov., isolated from coastal sediments.</title>
        <authorList>
            <person name="Lu D."/>
            <person name="Zhang T."/>
        </authorList>
    </citation>
    <scope>NUCLEOTIDE SEQUENCE [LARGE SCALE GENOMIC DNA]</scope>
    <source>
        <strain evidence="2 3">N1Y132</strain>
    </source>
</reference>
<feature type="transmembrane region" description="Helical" evidence="1">
    <location>
        <begin position="141"/>
        <end position="162"/>
    </location>
</feature>
<sequence>MEDYLLQITHIILGIVLFFIINWIGKHSFSVGYMQISVFVKDDNAPAFNVLVRILSPVVYILIISVILYKLNLDSFVKNIYMISIYYLVFRLVFNLITNRGLLINWGRQIFYWCSIVLSSFYVYKELIIEKKNLFPDLSTWTNQIWIIVLIFIYSVFNRISLSQKGTIRRKNRYLENRYGKFNTKYGIYIDENIDNIKLKMIAYAIMIYEDFNRPRIVRFLENIAHLITRKEHTLGLMQVKTKSLIKDKQSVELGIRKIVNKYLELIEYQKVKTVENEEERKERKNKLFVESGIVIPESSYKYEPSDWEVSEGIIKDYNPDYNYINEVQELSEILIKKYYPDSETTLIE</sequence>
<feature type="transmembrane region" description="Helical" evidence="1">
    <location>
        <begin position="110"/>
        <end position="129"/>
    </location>
</feature>
<feature type="transmembrane region" description="Helical" evidence="1">
    <location>
        <begin position="6"/>
        <end position="25"/>
    </location>
</feature>
<evidence type="ECO:0000313" key="2">
    <source>
        <dbReference type="EMBL" id="MBK3519621.1"/>
    </source>
</evidence>
<protein>
    <submittedName>
        <fullName evidence="2">Uncharacterized protein</fullName>
    </submittedName>
</protein>
<dbReference type="RefSeq" id="WP_200466840.1">
    <property type="nucleotide sequence ID" value="NZ_JAENRR010000080.1"/>
</dbReference>
<keyword evidence="3" id="KW-1185">Reference proteome</keyword>
<accession>A0ABS1HPK9</accession>
<comment type="caution">
    <text evidence="2">The sequence shown here is derived from an EMBL/GenBank/DDBJ whole genome shotgun (WGS) entry which is preliminary data.</text>
</comment>
<dbReference type="Proteomes" id="UP000605676">
    <property type="component" value="Unassembled WGS sequence"/>
</dbReference>
<name>A0ABS1HPK9_9BACT</name>